<dbReference type="AlphaFoldDB" id="A0AAD6ZI53"/>
<keyword evidence="2" id="KW-1185">Reference proteome</keyword>
<dbReference type="Proteomes" id="UP001218218">
    <property type="component" value="Unassembled WGS sequence"/>
</dbReference>
<evidence type="ECO:0000313" key="1">
    <source>
        <dbReference type="EMBL" id="KAJ7323533.1"/>
    </source>
</evidence>
<organism evidence="1 2">
    <name type="scientific">Mycena albidolilacea</name>
    <dbReference type="NCBI Taxonomy" id="1033008"/>
    <lineage>
        <taxon>Eukaryota</taxon>
        <taxon>Fungi</taxon>
        <taxon>Dikarya</taxon>
        <taxon>Basidiomycota</taxon>
        <taxon>Agaricomycotina</taxon>
        <taxon>Agaricomycetes</taxon>
        <taxon>Agaricomycetidae</taxon>
        <taxon>Agaricales</taxon>
        <taxon>Marasmiineae</taxon>
        <taxon>Mycenaceae</taxon>
        <taxon>Mycena</taxon>
    </lineage>
</organism>
<comment type="caution">
    <text evidence="1">The sequence shown here is derived from an EMBL/GenBank/DDBJ whole genome shotgun (WGS) entry which is preliminary data.</text>
</comment>
<reference evidence="1" key="1">
    <citation type="submission" date="2023-03" db="EMBL/GenBank/DDBJ databases">
        <title>Massive genome expansion in bonnet fungi (Mycena s.s.) driven by repeated elements and novel gene families across ecological guilds.</title>
        <authorList>
            <consortium name="Lawrence Berkeley National Laboratory"/>
            <person name="Harder C.B."/>
            <person name="Miyauchi S."/>
            <person name="Viragh M."/>
            <person name="Kuo A."/>
            <person name="Thoen E."/>
            <person name="Andreopoulos B."/>
            <person name="Lu D."/>
            <person name="Skrede I."/>
            <person name="Drula E."/>
            <person name="Henrissat B."/>
            <person name="Morin E."/>
            <person name="Kohler A."/>
            <person name="Barry K."/>
            <person name="LaButti K."/>
            <person name="Morin E."/>
            <person name="Salamov A."/>
            <person name="Lipzen A."/>
            <person name="Mereny Z."/>
            <person name="Hegedus B."/>
            <person name="Baldrian P."/>
            <person name="Stursova M."/>
            <person name="Weitz H."/>
            <person name="Taylor A."/>
            <person name="Grigoriev I.V."/>
            <person name="Nagy L.G."/>
            <person name="Martin F."/>
            <person name="Kauserud H."/>
        </authorList>
    </citation>
    <scope>NUCLEOTIDE SEQUENCE</scope>
    <source>
        <strain evidence="1">CBHHK002</strain>
    </source>
</reference>
<sequence>MPETRESKASYLVPKHVLASLNNKGTSMALESIEIDATNNKSSRLPRDHPAQQGLSYAIDLSSTVKRGTNKSQTFVYPEMWRTGGKAKSNMPVGVLANLSLEGVPYTHRWTSDLSLVFTDYVLDFLSSDLVIQPTWSFSRHDPSPSPFDFYDAHWDFLPALAG</sequence>
<gene>
    <name evidence="1" type="ORF">DFH08DRAFT_1029102</name>
</gene>
<name>A0AAD6ZI53_9AGAR</name>
<proteinExistence type="predicted"/>
<protein>
    <submittedName>
        <fullName evidence="1">Uncharacterized protein</fullName>
    </submittedName>
</protein>
<dbReference type="EMBL" id="JARIHO010000046">
    <property type="protein sequence ID" value="KAJ7323533.1"/>
    <property type="molecule type" value="Genomic_DNA"/>
</dbReference>
<accession>A0AAD6ZI53</accession>
<evidence type="ECO:0000313" key="2">
    <source>
        <dbReference type="Proteomes" id="UP001218218"/>
    </source>
</evidence>